<protein>
    <submittedName>
        <fullName evidence="2">Uncharacterized protein</fullName>
    </submittedName>
</protein>
<proteinExistence type="predicted"/>
<comment type="caution">
    <text evidence="2">The sequence shown here is derived from an EMBL/GenBank/DDBJ whole genome shotgun (WGS) entry which is preliminary data.</text>
</comment>
<evidence type="ECO:0000313" key="2">
    <source>
        <dbReference type="EMBL" id="KAJ8340982.1"/>
    </source>
</evidence>
<accession>A0A9Q1IIF4</accession>
<feature type="region of interest" description="Disordered" evidence="1">
    <location>
        <begin position="51"/>
        <end position="70"/>
    </location>
</feature>
<gene>
    <name evidence="2" type="ORF">SKAU_G00332730</name>
</gene>
<evidence type="ECO:0000313" key="3">
    <source>
        <dbReference type="Proteomes" id="UP001152622"/>
    </source>
</evidence>
<dbReference type="AlphaFoldDB" id="A0A9Q1IIF4"/>
<dbReference type="EMBL" id="JAINUF010000015">
    <property type="protein sequence ID" value="KAJ8340982.1"/>
    <property type="molecule type" value="Genomic_DNA"/>
</dbReference>
<reference evidence="2" key="1">
    <citation type="journal article" date="2023" name="Science">
        <title>Genome structures resolve the early diversification of teleost fishes.</title>
        <authorList>
            <person name="Parey E."/>
            <person name="Louis A."/>
            <person name="Montfort J."/>
            <person name="Bouchez O."/>
            <person name="Roques C."/>
            <person name="Iampietro C."/>
            <person name="Lluch J."/>
            <person name="Castinel A."/>
            <person name="Donnadieu C."/>
            <person name="Desvignes T."/>
            <person name="Floi Bucao C."/>
            <person name="Jouanno E."/>
            <person name="Wen M."/>
            <person name="Mejri S."/>
            <person name="Dirks R."/>
            <person name="Jansen H."/>
            <person name="Henkel C."/>
            <person name="Chen W.J."/>
            <person name="Zahm M."/>
            <person name="Cabau C."/>
            <person name="Klopp C."/>
            <person name="Thompson A.W."/>
            <person name="Robinson-Rechavi M."/>
            <person name="Braasch I."/>
            <person name="Lecointre G."/>
            <person name="Bobe J."/>
            <person name="Postlethwait J.H."/>
            <person name="Berthelot C."/>
            <person name="Roest Crollius H."/>
            <person name="Guiguen Y."/>
        </authorList>
    </citation>
    <scope>NUCLEOTIDE SEQUENCE</scope>
    <source>
        <strain evidence="2">WJC10195</strain>
    </source>
</reference>
<dbReference type="Proteomes" id="UP001152622">
    <property type="component" value="Chromosome 15"/>
</dbReference>
<name>A0A9Q1IIF4_SYNKA</name>
<sequence>MAAMLSDRATREAIANLPLYMSFELSPCFHSDNKQFSAGVVMELCIVNQRRMKGAGQRQRKDERLPDSGSGVLTGLAGGGCVQVGIPHLGQVLFCGQGPAVKSCSLLSMERGLRVAVLDGTDSDKILD</sequence>
<organism evidence="2 3">
    <name type="scientific">Synaphobranchus kaupii</name>
    <name type="common">Kaup's arrowtooth eel</name>
    <dbReference type="NCBI Taxonomy" id="118154"/>
    <lineage>
        <taxon>Eukaryota</taxon>
        <taxon>Metazoa</taxon>
        <taxon>Chordata</taxon>
        <taxon>Craniata</taxon>
        <taxon>Vertebrata</taxon>
        <taxon>Euteleostomi</taxon>
        <taxon>Actinopterygii</taxon>
        <taxon>Neopterygii</taxon>
        <taxon>Teleostei</taxon>
        <taxon>Anguilliformes</taxon>
        <taxon>Synaphobranchidae</taxon>
        <taxon>Synaphobranchus</taxon>
    </lineage>
</organism>
<keyword evidence="3" id="KW-1185">Reference proteome</keyword>
<evidence type="ECO:0000256" key="1">
    <source>
        <dbReference type="SAM" id="MobiDB-lite"/>
    </source>
</evidence>